<dbReference type="Gene3D" id="1.10.1520.10">
    <property type="entry name" value="Ribonuclease III domain"/>
    <property type="match status" value="1"/>
</dbReference>
<gene>
    <name evidence="2" type="ORF">P691DRAFT_770189</name>
</gene>
<keyword evidence="3" id="KW-1185">Reference proteome</keyword>
<protein>
    <recommendedName>
        <fullName evidence="1">RNase III domain-containing protein</fullName>
    </recommendedName>
</protein>
<sequence>MWTVFPSPFGHNTLSTVVFNKLVAMFSHPSFTFSLPPVSQRGQSATSDDVAEADRLEFVGDVLISGPVAVMLYELHRKGTPNDYSKLKAVLTCNAFFANLMVRVGFVCRDGSPRIKEFADALEASVGLYLKDRGSQAVEDWVWDNFCPLVEVALSIYQEHT</sequence>
<dbReference type="OrthoDB" id="416741at2759"/>
<evidence type="ECO:0000259" key="1">
    <source>
        <dbReference type="PROSITE" id="PS50142"/>
    </source>
</evidence>
<comment type="caution">
    <text evidence="2">The sequence shown here is derived from an EMBL/GenBank/DDBJ whole genome shotgun (WGS) entry which is preliminary data.</text>
</comment>
<dbReference type="Proteomes" id="UP000807342">
    <property type="component" value="Unassembled WGS sequence"/>
</dbReference>
<feature type="domain" description="RNase III" evidence="1">
    <location>
        <begin position="54"/>
        <end position="134"/>
    </location>
</feature>
<evidence type="ECO:0000313" key="3">
    <source>
        <dbReference type="Proteomes" id="UP000807342"/>
    </source>
</evidence>
<name>A0A9P6CBI7_9AGAR</name>
<dbReference type="AlphaFoldDB" id="A0A9P6CBI7"/>
<organism evidence="2 3">
    <name type="scientific">Macrolepiota fuliginosa MF-IS2</name>
    <dbReference type="NCBI Taxonomy" id="1400762"/>
    <lineage>
        <taxon>Eukaryota</taxon>
        <taxon>Fungi</taxon>
        <taxon>Dikarya</taxon>
        <taxon>Basidiomycota</taxon>
        <taxon>Agaricomycotina</taxon>
        <taxon>Agaricomycetes</taxon>
        <taxon>Agaricomycetidae</taxon>
        <taxon>Agaricales</taxon>
        <taxon>Agaricineae</taxon>
        <taxon>Agaricaceae</taxon>
        <taxon>Macrolepiota</taxon>
    </lineage>
</organism>
<dbReference type="SUPFAM" id="SSF69065">
    <property type="entry name" value="RNase III domain-like"/>
    <property type="match status" value="1"/>
</dbReference>
<proteinExistence type="predicted"/>
<evidence type="ECO:0000313" key="2">
    <source>
        <dbReference type="EMBL" id="KAF9455108.1"/>
    </source>
</evidence>
<accession>A0A9P6CBI7</accession>
<dbReference type="PROSITE" id="PS50142">
    <property type="entry name" value="RNASE_3_2"/>
    <property type="match status" value="1"/>
</dbReference>
<dbReference type="GO" id="GO:0006396">
    <property type="term" value="P:RNA processing"/>
    <property type="evidence" value="ECO:0007669"/>
    <property type="project" value="InterPro"/>
</dbReference>
<dbReference type="GO" id="GO:0004525">
    <property type="term" value="F:ribonuclease III activity"/>
    <property type="evidence" value="ECO:0007669"/>
    <property type="project" value="InterPro"/>
</dbReference>
<reference evidence="2" key="1">
    <citation type="submission" date="2020-11" db="EMBL/GenBank/DDBJ databases">
        <authorList>
            <consortium name="DOE Joint Genome Institute"/>
            <person name="Ahrendt S."/>
            <person name="Riley R."/>
            <person name="Andreopoulos W."/>
            <person name="Labutti K."/>
            <person name="Pangilinan J."/>
            <person name="Ruiz-Duenas F.J."/>
            <person name="Barrasa J.M."/>
            <person name="Sanchez-Garcia M."/>
            <person name="Camarero S."/>
            <person name="Miyauchi S."/>
            <person name="Serrano A."/>
            <person name="Linde D."/>
            <person name="Babiker R."/>
            <person name="Drula E."/>
            <person name="Ayuso-Fernandez I."/>
            <person name="Pacheco R."/>
            <person name="Padilla G."/>
            <person name="Ferreira P."/>
            <person name="Barriuso J."/>
            <person name="Kellner H."/>
            <person name="Castanera R."/>
            <person name="Alfaro M."/>
            <person name="Ramirez L."/>
            <person name="Pisabarro A.G."/>
            <person name="Kuo A."/>
            <person name="Tritt A."/>
            <person name="Lipzen A."/>
            <person name="He G."/>
            <person name="Yan M."/>
            <person name="Ng V."/>
            <person name="Cullen D."/>
            <person name="Martin F."/>
            <person name="Rosso M.-N."/>
            <person name="Henrissat B."/>
            <person name="Hibbett D."/>
            <person name="Martinez A.T."/>
            <person name="Grigoriev I.V."/>
        </authorList>
    </citation>
    <scope>NUCLEOTIDE SEQUENCE</scope>
    <source>
        <strain evidence="2">MF-IS2</strain>
    </source>
</reference>
<dbReference type="CDD" id="cd00593">
    <property type="entry name" value="RIBOc"/>
    <property type="match status" value="1"/>
</dbReference>
<dbReference type="InterPro" id="IPR000999">
    <property type="entry name" value="RNase_III_dom"/>
</dbReference>
<dbReference type="EMBL" id="MU151051">
    <property type="protein sequence ID" value="KAF9455108.1"/>
    <property type="molecule type" value="Genomic_DNA"/>
</dbReference>
<dbReference type="InterPro" id="IPR036389">
    <property type="entry name" value="RNase_III_sf"/>
</dbReference>
<dbReference type="SMART" id="SM00535">
    <property type="entry name" value="RIBOc"/>
    <property type="match status" value="1"/>
</dbReference>